<dbReference type="AlphaFoldDB" id="A0A2T7BZ58"/>
<dbReference type="InterPro" id="IPR032675">
    <property type="entry name" value="LRR_dom_sf"/>
</dbReference>
<dbReference type="PANTHER" id="PTHR34709">
    <property type="entry name" value="OS10G0396666 PROTEIN"/>
    <property type="match status" value="1"/>
</dbReference>
<evidence type="ECO:0000313" key="2">
    <source>
        <dbReference type="Proteomes" id="UP000244336"/>
    </source>
</evidence>
<keyword evidence="2" id="KW-1185">Reference proteome</keyword>
<reference evidence="1 2" key="1">
    <citation type="submission" date="2018-04" db="EMBL/GenBank/DDBJ databases">
        <title>WGS assembly of Panicum hallii var. hallii HAL2.</title>
        <authorList>
            <person name="Lovell J."/>
            <person name="Jenkins J."/>
            <person name="Lowry D."/>
            <person name="Mamidi S."/>
            <person name="Sreedasyam A."/>
            <person name="Weng X."/>
            <person name="Barry K."/>
            <person name="Bonette J."/>
            <person name="Campitelli B."/>
            <person name="Daum C."/>
            <person name="Gordon S."/>
            <person name="Gould B."/>
            <person name="Lipzen A."/>
            <person name="MacQueen A."/>
            <person name="Palacio-Mejia J."/>
            <person name="Plott C."/>
            <person name="Shakirov E."/>
            <person name="Shu S."/>
            <person name="Yoshinaga Y."/>
            <person name="Zane M."/>
            <person name="Rokhsar D."/>
            <person name="Grimwood J."/>
            <person name="Schmutz J."/>
            <person name="Juenger T."/>
        </authorList>
    </citation>
    <scope>NUCLEOTIDE SEQUENCE [LARGE SCALE GENOMIC DNA]</scope>
    <source>
        <strain evidence="2">cv. HAL2</strain>
    </source>
</reference>
<organism evidence="1 2">
    <name type="scientific">Panicum hallii var. hallii</name>
    <dbReference type="NCBI Taxonomy" id="1504633"/>
    <lineage>
        <taxon>Eukaryota</taxon>
        <taxon>Viridiplantae</taxon>
        <taxon>Streptophyta</taxon>
        <taxon>Embryophyta</taxon>
        <taxon>Tracheophyta</taxon>
        <taxon>Spermatophyta</taxon>
        <taxon>Magnoliopsida</taxon>
        <taxon>Liliopsida</taxon>
        <taxon>Poales</taxon>
        <taxon>Poaceae</taxon>
        <taxon>PACMAD clade</taxon>
        <taxon>Panicoideae</taxon>
        <taxon>Panicodae</taxon>
        <taxon>Paniceae</taxon>
        <taxon>Panicinae</taxon>
        <taxon>Panicum</taxon>
        <taxon>Panicum sect. Panicum</taxon>
    </lineage>
</organism>
<dbReference type="OrthoDB" id="695956at2759"/>
<protein>
    <recommendedName>
        <fullName evidence="3">FBD domain-containing protein</fullName>
    </recommendedName>
</protein>
<dbReference type="Gene3D" id="3.80.10.10">
    <property type="entry name" value="Ribonuclease Inhibitor"/>
    <property type="match status" value="1"/>
</dbReference>
<sequence>MISSTAAMEAAEDKQMNQSLSGDDDHVGADDDRISSLGDDVLARILGLVADARAVVRTGALSRRWLGVWTRVAALRFDSWPEFVSARGAARYLAFVSDVLALRVRSDAGLERLAISFIMNCAPDLSPFVPASITAAPAWIRHAMHQGVRSFAFDLRLPPTKPEEEGDYDDSDVGKPLMLLDDLPSSTKLETMRLALGGTRVRLPATVAYMSLADLSLERINVVGSGVDLAGLLSPASCPSMERLRLKNLSFSAQGDLRLESGVLTELWLENVCSLEALDLRSPSLRFLHVKDCRHEALKISTPNLQELRFVQTTHPLQLEVEGDLLSVRRLNLHLYSHAYAGGEETANDVSALLLEHCSSATSLDVILHVPKDKGLGLIEGTIPLLPHVKCLTVHVSPRFSWHAFGTGFASLLAQFISLRSLSVHLDCFLKREYHAGHADPDTCHFFSCYDLDRWRWRDIPLAHLQEIELRGLRGTRCELGFLQFMVTGAAGLQKVTTSFSSYGSIEGKRDDGFDLTLLDGGTWTARRYAYQPFDSRPCNGAYLQGQVHVYSRNAPE</sequence>
<dbReference type="EMBL" id="CM009757">
    <property type="protein sequence ID" value="PUZ36355.1"/>
    <property type="molecule type" value="Genomic_DNA"/>
</dbReference>
<evidence type="ECO:0008006" key="3">
    <source>
        <dbReference type="Google" id="ProtNLM"/>
    </source>
</evidence>
<dbReference type="Gramene" id="PUZ36355">
    <property type="protein sequence ID" value="PUZ36355"/>
    <property type="gene ID" value="GQ55_9G031400"/>
</dbReference>
<dbReference type="Proteomes" id="UP000244336">
    <property type="component" value="Chromosome 9"/>
</dbReference>
<dbReference type="InterPro" id="IPR055312">
    <property type="entry name" value="FBL15-like"/>
</dbReference>
<gene>
    <name evidence="1" type="ORF">GQ55_9G031400</name>
</gene>
<evidence type="ECO:0000313" key="1">
    <source>
        <dbReference type="EMBL" id="PUZ36355.1"/>
    </source>
</evidence>
<dbReference type="SUPFAM" id="SSF52047">
    <property type="entry name" value="RNI-like"/>
    <property type="match status" value="1"/>
</dbReference>
<proteinExistence type="predicted"/>
<dbReference type="PANTHER" id="PTHR34709:SF28">
    <property type="entry name" value="OS08G0272601 PROTEIN"/>
    <property type="match status" value="1"/>
</dbReference>
<name>A0A2T7BZ58_9POAL</name>
<dbReference type="InterPro" id="IPR036047">
    <property type="entry name" value="F-box-like_dom_sf"/>
</dbReference>
<dbReference type="SUPFAM" id="SSF81383">
    <property type="entry name" value="F-box domain"/>
    <property type="match status" value="1"/>
</dbReference>
<accession>A0A2T7BZ58</accession>